<feature type="domain" description="ArnR1-like winged helix-turn-helix" evidence="1">
    <location>
        <begin position="1"/>
        <end position="72"/>
    </location>
</feature>
<evidence type="ECO:0000313" key="2">
    <source>
        <dbReference type="EMBL" id="GAG54306.1"/>
    </source>
</evidence>
<comment type="caution">
    <text evidence="2">The sequence shown here is derived from an EMBL/GenBank/DDBJ whole genome shotgun (WGS) entry which is preliminary data.</text>
</comment>
<sequence length="85" mass="9901">MDILRAVRKGVKKPTRIMYAANISWNVLKDILKSLISAGFIMEIESKGRKRTMRYYEITESGMNILIYLDKEKDFLKLMESTHSA</sequence>
<proteinExistence type="predicted"/>
<dbReference type="InterPro" id="IPR036390">
    <property type="entry name" value="WH_DNA-bd_sf"/>
</dbReference>
<dbReference type="InterPro" id="IPR036388">
    <property type="entry name" value="WH-like_DNA-bd_sf"/>
</dbReference>
<reference evidence="2" key="1">
    <citation type="journal article" date="2014" name="Front. Microbiol.">
        <title>High frequency of phylogenetically diverse reductive dehalogenase-homologous genes in deep subseafloor sedimentary metagenomes.</title>
        <authorList>
            <person name="Kawai M."/>
            <person name="Futagami T."/>
            <person name="Toyoda A."/>
            <person name="Takaki Y."/>
            <person name="Nishi S."/>
            <person name="Hori S."/>
            <person name="Arai W."/>
            <person name="Tsubouchi T."/>
            <person name="Morono Y."/>
            <person name="Uchiyama I."/>
            <person name="Ito T."/>
            <person name="Fujiyama A."/>
            <person name="Inagaki F."/>
            <person name="Takami H."/>
        </authorList>
    </citation>
    <scope>NUCLEOTIDE SEQUENCE</scope>
    <source>
        <strain evidence="2">Expedition CK06-06</strain>
    </source>
</reference>
<protein>
    <recommendedName>
        <fullName evidence="1">ArnR1-like winged helix-turn-helix domain-containing protein</fullName>
    </recommendedName>
</protein>
<dbReference type="InterPro" id="IPR038723">
    <property type="entry name" value="ArnR1-like_HTH"/>
</dbReference>
<evidence type="ECO:0000259" key="1">
    <source>
        <dbReference type="Pfam" id="PF14947"/>
    </source>
</evidence>
<name>X1A1Z0_9ZZZZ</name>
<gene>
    <name evidence="2" type="ORF">S01H4_13204</name>
</gene>
<dbReference type="Pfam" id="PF14947">
    <property type="entry name" value="HTH_45"/>
    <property type="match status" value="1"/>
</dbReference>
<accession>X1A1Z0</accession>
<dbReference type="SUPFAM" id="SSF46785">
    <property type="entry name" value="Winged helix' DNA-binding domain"/>
    <property type="match status" value="1"/>
</dbReference>
<dbReference type="Gene3D" id="1.10.10.10">
    <property type="entry name" value="Winged helix-like DNA-binding domain superfamily/Winged helix DNA-binding domain"/>
    <property type="match status" value="1"/>
</dbReference>
<dbReference type="EMBL" id="BART01005824">
    <property type="protein sequence ID" value="GAG54306.1"/>
    <property type="molecule type" value="Genomic_DNA"/>
</dbReference>
<dbReference type="AlphaFoldDB" id="X1A1Z0"/>
<organism evidence="2">
    <name type="scientific">marine sediment metagenome</name>
    <dbReference type="NCBI Taxonomy" id="412755"/>
    <lineage>
        <taxon>unclassified sequences</taxon>
        <taxon>metagenomes</taxon>
        <taxon>ecological metagenomes</taxon>
    </lineage>
</organism>